<gene>
    <name evidence="2" type="ORF">COW11_00025</name>
</gene>
<feature type="transmembrane region" description="Helical" evidence="1">
    <location>
        <begin position="28"/>
        <end position="45"/>
    </location>
</feature>
<keyword evidence="1" id="KW-0812">Transmembrane</keyword>
<dbReference type="EMBL" id="PFGP01000001">
    <property type="protein sequence ID" value="PIW67045.1"/>
    <property type="molecule type" value="Genomic_DNA"/>
</dbReference>
<accession>A0A2J0LGR8</accession>
<feature type="transmembrane region" description="Helical" evidence="1">
    <location>
        <begin position="147"/>
        <end position="178"/>
    </location>
</feature>
<keyword evidence="1" id="KW-0472">Membrane</keyword>
<dbReference type="Proteomes" id="UP000231267">
    <property type="component" value="Unassembled WGS sequence"/>
</dbReference>
<name>A0A2J0LGR8_9BACT</name>
<feature type="transmembrane region" description="Helical" evidence="1">
    <location>
        <begin position="7"/>
        <end position="22"/>
    </location>
</feature>
<reference evidence="2 3" key="1">
    <citation type="submission" date="2017-09" db="EMBL/GenBank/DDBJ databases">
        <title>Depth-based differentiation of microbial function through sediment-hosted aquifers and enrichment of novel symbionts in the deep terrestrial subsurface.</title>
        <authorList>
            <person name="Probst A.J."/>
            <person name="Ladd B."/>
            <person name="Jarett J.K."/>
            <person name="Geller-Mcgrath D.E."/>
            <person name="Sieber C.M."/>
            <person name="Emerson J.B."/>
            <person name="Anantharaman K."/>
            <person name="Thomas B.C."/>
            <person name="Malmstrom R."/>
            <person name="Stieglmeier M."/>
            <person name="Klingl A."/>
            <person name="Woyke T."/>
            <person name="Ryan C.M."/>
            <person name="Banfield J.F."/>
        </authorList>
    </citation>
    <scope>NUCLEOTIDE SEQUENCE [LARGE SCALE GENOMIC DNA]</scope>
    <source>
        <strain evidence="2">CG12_big_fil_rev_8_21_14_0_65_43_15</strain>
    </source>
</reference>
<evidence type="ECO:0000313" key="2">
    <source>
        <dbReference type="EMBL" id="PIW67045.1"/>
    </source>
</evidence>
<dbReference type="GO" id="GO:0016020">
    <property type="term" value="C:membrane"/>
    <property type="evidence" value="ECO:0007669"/>
    <property type="project" value="InterPro"/>
</dbReference>
<evidence type="ECO:0000256" key="1">
    <source>
        <dbReference type="SAM" id="Phobius"/>
    </source>
</evidence>
<evidence type="ECO:0000313" key="3">
    <source>
        <dbReference type="Proteomes" id="UP000231267"/>
    </source>
</evidence>
<dbReference type="AlphaFoldDB" id="A0A2J0LGR8"/>
<keyword evidence="1" id="KW-1133">Transmembrane helix</keyword>
<dbReference type="GO" id="GO:0055085">
    <property type="term" value="P:transmembrane transport"/>
    <property type="evidence" value="ECO:0007669"/>
    <property type="project" value="InterPro"/>
</dbReference>
<proteinExistence type="predicted"/>
<comment type="caution">
    <text evidence="2">The sequence shown here is derived from an EMBL/GenBank/DDBJ whole genome shotgun (WGS) entry which is preliminary data.</text>
</comment>
<protein>
    <submittedName>
        <fullName evidence="2">Uncharacterized protein</fullName>
    </submittedName>
</protein>
<feature type="transmembrane region" description="Helical" evidence="1">
    <location>
        <begin position="124"/>
        <end position="140"/>
    </location>
</feature>
<sequence length="233" mass="26424">MKDKKNIVIALLTILCLIRIPQAGFRFIFWILSGIVLCSGLDILINRIRWKKSILPKSAIITGFIVSGILDYHQPFYMLAIIATLAVLSKHIIQYKDKHILNPANFALFTASVFKLPLTWSIESNIYLIILVGLYLAYSIKKIFQVIGFLVFFSVFSLINRINPFIFISWFFLFIMLIEPKTSGFGMKRGFVFGGISGITAFLIYKFVPVIDIFTGSLFVANLANPVLQKIRG</sequence>
<organism evidence="2 3">
    <name type="scientific">Candidatus Taenaricola geysiri</name>
    <dbReference type="NCBI Taxonomy" id="1974752"/>
    <lineage>
        <taxon>Bacteria</taxon>
        <taxon>Pseudomonadati</taxon>
        <taxon>Candidatus Omnitrophota</taxon>
        <taxon>Candidatus Taenaricola</taxon>
    </lineage>
</organism>